<feature type="region of interest" description="Disordered" evidence="1">
    <location>
        <begin position="57"/>
        <end position="94"/>
    </location>
</feature>
<evidence type="ECO:0000313" key="3">
    <source>
        <dbReference type="Proteomes" id="UP000018948"/>
    </source>
</evidence>
<feature type="region of interest" description="Disordered" evidence="1">
    <location>
        <begin position="570"/>
        <end position="591"/>
    </location>
</feature>
<dbReference type="AlphaFoldDB" id="W2XXX3"/>
<gene>
    <name evidence="2" type="ORF">F442_23155</name>
</gene>
<evidence type="ECO:0000256" key="1">
    <source>
        <dbReference type="SAM" id="MobiDB-lite"/>
    </source>
</evidence>
<reference evidence="2 3" key="1">
    <citation type="submission" date="2013-11" db="EMBL/GenBank/DDBJ databases">
        <title>The Genome Sequence of Phytophthora parasitica P10297.</title>
        <authorList>
            <consortium name="The Broad Institute Genomics Platform"/>
            <person name="Russ C."/>
            <person name="Tyler B."/>
            <person name="Panabieres F."/>
            <person name="Shan W."/>
            <person name="Tripathy S."/>
            <person name="Grunwald N."/>
            <person name="Machado M."/>
            <person name="Johnson C.S."/>
            <person name="Walker B."/>
            <person name="Young S.K."/>
            <person name="Zeng Q."/>
            <person name="Gargeya S."/>
            <person name="Fitzgerald M."/>
            <person name="Haas B."/>
            <person name="Abouelleil A."/>
            <person name="Allen A.W."/>
            <person name="Alvarado L."/>
            <person name="Arachchi H.M."/>
            <person name="Berlin A.M."/>
            <person name="Chapman S.B."/>
            <person name="Gainer-Dewar J."/>
            <person name="Goldberg J."/>
            <person name="Griggs A."/>
            <person name="Gujja S."/>
            <person name="Hansen M."/>
            <person name="Howarth C."/>
            <person name="Imamovic A."/>
            <person name="Ireland A."/>
            <person name="Larimer J."/>
            <person name="McCowan C."/>
            <person name="Murphy C."/>
            <person name="Pearson M."/>
            <person name="Poon T.W."/>
            <person name="Priest M."/>
            <person name="Roberts A."/>
            <person name="Saif S."/>
            <person name="Shea T."/>
            <person name="Sisk P."/>
            <person name="Sykes S."/>
            <person name="Wortman J."/>
            <person name="Nusbaum C."/>
            <person name="Birren B."/>
        </authorList>
    </citation>
    <scope>NUCLEOTIDE SEQUENCE [LARGE SCALE GENOMIC DNA]</scope>
    <source>
        <strain evidence="2 3">P10297</strain>
    </source>
</reference>
<name>W2XXX3_PHYNI</name>
<dbReference type="Proteomes" id="UP000018948">
    <property type="component" value="Unassembled WGS sequence"/>
</dbReference>
<evidence type="ECO:0000313" key="2">
    <source>
        <dbReference type="EMBL" id="ETP27566.1"/>
    </source>
</evidence>
<sequence length="775" mass="88366">MYPSFTSLSQRERKRQELLREAHHEIEVDKHLKQKYAEAMWAADNEASTISILNTKTSSSVQTDASTPSSSSSTSTQGTSANLTDDIERGPDVGRVLRRATPEVARHSGETPRALALPYQSINTVQQGPSLAPTNDLIKLDTDHIMYRPDVTMDEAVSAREDKQTESYKVVKHLLGKFPDIASWDLHPLFDPLLVDDAKVKRDMYFLGPEAKLYHRSSRRAVRNDKQDDLIELIDWESTLEYIVTRMKQVDGHMRAKLALEQVEAKRAAFDALKDNVGSERLGESRDVLNSIINQAVDENMSKDSRTGDIELESKKAFIQVVKNNRSIINDKLLKDFNGKQGFIAVKKFEYLKGRPEDLKGFYINPIDFKLRRASDHRKSNAQERNMSWASSLELLFESAKTKEIELDISGTSLRSAAKRSLEDSAVSGIEIETKKPNLNSSTMLVDSAVNVDMVEAAGDYKKLIKDIYEENPWLIREYLPPAVSKINRQYPRDNYYLHFDADIRKIKGNQPNLAAVQYYKEHPDQLKAHRFEDKLQHIHDTLRRLNIVLPDTRPPLALEDLEMTNDVRGRQTLGRRSESPGSQPAVTGRGLKGAGYQIKNLRDKDGNPIKYHSNRGYNLSQLEGTQTYSALAYKRIGTKFVHLPTLNEGLLKVVYPNRCMVGPKRKVSQQLINLIKKLVFDGNIDEQMYEALSMDDKRVFHELLRITHTQHSLRDPIKDPRDVLKQEYLKLKGEVMLGNNNPTIIRELKKVLVDMYSAKLISDEEFKEVLLVLV</sequence>
<organism evidence="2 3">
    <name type="scientific">Phytophthora nicotianae P10297</name>
    <dbReference type="NCBI Taxonomy" id="1317064"/>
    <lineage>
        <taxon>Eukaryota</taxon>
        <taxon>Sar</taxon>
        <taxon>Stramenopiles</taxon>
        <taxon>Oomycota</taxon>
        <taxon>Peronosporomycetes</taxon>
        <taxon>Peronosporales</taxon>
        <taxon>Peronosporaceae</taxon>
        <taxon>Phytophthora</taxon>
    </lineage>
</organism>
<accession>W2XXX3</accession>
<comment type="caution">
    <text evidence="2">The sequence shown here is derived from an EMBL/GenBank/DDBJ whole genome shotgun (WGS) entry which is preliminary data.</text>
</comment>
<dbReference type="EMBL" id="ANIY01005725">
    <property type="protein sequence ID" value="ETP27566.1"/>
    <property type="molecule type" value="Genomic_DNA"/>
</dbReference>
<protein>
    <submittedName>
        <fullName evidence="2">Uncharacterized protein</fullName>
    </submittedName>
</protein>
<feature type="compositionally biased region" description="Low complexity" evidence="1">
    <location>
        <begin position="58"/>
        <end position="80"/>
    </location>
</feature>
<proteinExistence type="predicted"/>